<dbReference type="EMBL" id="FNHE01000002">
    <property type="protein sequence ID" value="SDL82886.1"/>
    <property type="molecule type" value="Genomic_DNA"/>
</dbReference>
<keyword evidence="3" id="KW-1185">Reference proteome</keyword>
<reference evidence="3" key="1">
    <citation type="submission" date="2016-10" db="EMBL/GenBank/DDBJ databases">
        <authorList>
            <person name="Varghese N."/>
            <person name="Submissions S."/>
        </authorList>
    </citation>
    <scope>NUCLEOTIDE SEQUENCE [LARGE SCALE GENOMIC DNA]</scope>
    <source>
        <strain evidence="3">DSM 45419</strain>
    </source>
</reference>
<gene>
    <name evidence="2" type="ORF">SAMN05660642_00939</name>
</gene>
<dbReference type="RefSeq" id="WP_091214452.1">
    <property type="nucleotide sequence ID" value="NZ_FNHE01000002.1"/>
</dbReference>
<protein>
    <submittedName>
        <fullName evidence="2">Uncharacterized protein</fullName>
    </submittedName>
</protein>
<accession>A0A1G9N8N9</accession>
<organism evidence="2 3">
    <name type="scientific">Geodermatophilus siccatus</name>
    <dbReference type="NCBI Taxonomy" id="1137991"/>
    <lineage>
        <taxon>Bacteria</taxon>
        <taxon>Bacillati</taxon>
        <taxon>Actinomycetota</taxon>
        <taxon>Actinomycetes</taxon>
        <taxon>Geodermatophilales</taxon>
        <taxon>Geodermatophilaceae</taxon>
        <taxon>Geodermatophilus</taxon>
    </lineage>
</organism>
<name>A0A1G9N8N9_9ACTN</name>
<sequence length="206" mass="21564">MTTTTDRAGTPSSERPTAGAALDASQLPDDQPLVTLDHLRITAEPGSLTSPSFFFQQAGSSSDGWDFALVVEGLGIELRPGEEPLQSTLHCQVRASVRPACGYRLTEVNGSVTSGVVGVSVPTHATAAVTTESTLGGFALPSTNNTTGERTDLIPTVTVPPSIQRPGQPLPLDISIAIGITRADLNADVRAYIDSYDLRFGLARCS</sequence>
<proteinExistence type="predicted"/>
<evidence type="ECO:0000256" key="1">
    <source>
        <dbReference type="SAM" id="MobiDB-lite"/>
    </source>
</evidence>
<feature type="region of interest" description="Disordered" evidence="1">
    <location>
        <begin position="1"/>
        <end position="27"/>
    </location>
</feature>
<feature type="compositionally biased region" description="Polar residues" evidence="1">
    <location>
        <begin position="1"/>
        <end position="15"/>
    </location>
</feature>
<evidence type="ECO:0000313" key="2">
    <source>
        <dbReference type="EMBL" id="SDL82886.1"/>
    </source>
</evidence>
<evidence type="ECO:0000313" key="3">
    <source>
        <dbReference type="Proteomes" id="UP000198680"/>
    </source>
</evidence>
<dbReference type="Proteomes" id="UP000198680">
    <property type="component" value="Unassembled WGS sequence"/>
</dbReference>
<dbReference type="AlphaFoldDB" id="A0A1G9N8N9"/>